<protein>
    <submittedName>
        <fullName evidence="5">YCF48-related protein</fullName>
    </submittedName>
</protein>
<dbReference type="InterPro" id="IPR036278">
    <property type="entry name" value="Sialidase_sf"/>
</dbReference>
<keyword evidence="2" id="KW-0604">Photosystem II</keyword>
<dbReference type="InterPro" id="IPR002860">
    <property type="entry name" value="BNR_rpt"/>
</dbReference>
<comment type="caution">
    <text evidence="5">The sequence shown here is derived from an EMBL/GenBank/DDBJ whole genome shotgun (WGS) entry which is preliminary data.</text>
</comment>
<keyword evidence="3" id="KW-0732">Signal</keyword>
<evidence type="ECO:0000256" key="2">
    <source>
        <dbReference type="ARBA" id="ARBA00023276"/>
    </source>
</evidence>
<dbReference type="CDD" id="cd15482">
    <property type="entry name" value="Sialidase_non-viral"/>
    <property type="match status" value="1"/>
</dbReference>
<keyword evidence="6" id="KW-1185">Reference proteome</keyword>
<sequence>MKKILWCLFMAPFFCAGQTYNLKPLNENTKTSIRGLSVVSNQVTWVSGSGGTIGKTTDGGTTWQWIKPKGYEKLDFRDIEAFDDQQAIVVNAGSPAYILKTIDGGQSWTETYKNMDTAIFLDGLGFWDKNKAIIFGDPIKNQMQLLKTTDAGKSWTAISANLKQVLAEGEAGFAASGTTIKTLPGGKVWVATGGKVSNIYFSGDYGANWQVFKCPIWQGENSTGPFSIDFYDAKNGVAVGGNYVKDKENSNNIVLTADGGKTWTKPVTPVFGYRSGVAYLNAKTLVATGTSGTDISTDGGQNWKHISDVSFNSVQKAKKGNAVILAGNKGFVYQLELKAN</sequence>
<dbReference type="SUPFAM" id="SSF50939">
    <property type="entry name" value="Sialidases"/>
    <property type="match status" value="1"/>
</dbReference>
<dbReference type="RefSeq" id="WP_269427344.1">
    <property type="nucleotide sequence ID" value="NZ_JAPWGM010000003.1"/>
</dbReference>
<evidence type="ECO:0000259" key="4">
    <source>
        <dbReference type="Pfam" id="PF14870"/>
    </source>
</evidence>
<organism evidence="5 6">
    <name type="scientific">Pedobacter punctiformis</name>
    <dbReference type="NCBI Taxonomy" id="3004097"/>
    <lineage>
        <taxon>Bacteria</taxon>
        <taxon>Pseudomonadati</taxon>
        <taxon>Bacteroidota</taxon>
        <taxon>Sphingobacteriia</taxon>
        <taxon>Sphingobacteriales</taxon>
        <taxon>Sphingobacteriaceae</taxon>
        <taxon>Pedobacter</taxon>
    </lineage>
</organism>
<dbReference type="Pfam" id="PF14870">
    <property type="entry name" value="PSII_BNR"/>
    <property type="match status" value="1"/>
</dbReference>
<feature type="domain" description="Photosynthesis system II assembly factor Ycf48/Hcf136-like" evidence="4">
    <location>
        <begin position="28"/>
        <end position="110"/>
    </location>
</feature>
<dbReference type="Proteomes" id="UP001144347">
    <property type="component" value="Unassembled WGS sequence"/>
</dbReference>
<feature type="chain" id="PRO_5047176468" evidence="3">
    <location>
        <begin position="17"/>
        <end position="340"/>
    </location>
</feature>
<dbReference type="Gene3D" id="2.130.10.10">
    <property type="entry name" value="YVTN repeat-like/Quinoprotein amine dehydrogenase"/>
    <property type="match status" value="2"/>
</dbReference>
<dbReference type="PANTHER" id="PTHR47199">
    <property type="entry name" value="PHOTOSYSTEM II STABILITY/ASSEMBLY FACTOR HCF136, CHLOROPLASTIC"/>
    <property type="match status" value="1"/>
</dbReference>
<gene>
    <name evidence="5" type="ORF">O0955_09670</name>
</gene>
<dbReference type="Pfam" id="PF02012">
    <property type="entry name" value="BNR"/>
    <property type="match status" value="1"/>
</dbReference>
<name>A0ABT4L8T9_9SPHI</name>
<keyword evidence="1" id="KW-0602">Photosynthesis</keyword>
<reference evidence="5" key="1">
    <citation type="submission" date="2022-12" db="EMBL/GenBank/DDBJ databases">
        <title>Genome sequence of HCMS5-2.</title>
        <authorList>
            <person name="Woo H."/>
        </authorList>
    </citation>
    <scope>NUCLEOTIDE SEQUENCE</scope>
    <source>
        <strain evidence="5">HCMS5-2</strain>
    </source>
</reference>
<feature type="signal peptide" evidence="3">
    <location>
        <begin position="1"/>
        <end position="16"/>
    </location>
</feature>
<dbReference type="PANTHER" id="PTHR47199:SF2">
    <property type="entry name" value="PHOTOSYSTEM II STABILITY_ASSEMBLY FACTOR HCF136, CHLOROPLASTIC"/>
    <property type="match status" value="1"/>
</dbReference>
<evidence type="ECO:0000256" key="1">
    <source>
        <dbReference type="ARBA" id="ARBA00022531"/>
    </source>
</evidence>
<dbReference type="InterPro" id="IPR015943">
    <property type="entry name" value="WD40/YVTN_repeat-like_dom_sf"/>
</dbReference>
<evidence type="ECO:0000313" key="5">
    <source>
        <dbReference type="EMBL" id="MCZ4244271.1"/>
    </source>
</evidence>
<accession>A0ABT4L8T9</accession>
<proteinExistence type="predicted"/>
<evidence type="ECO:0000313" key="6">
    <source>
        <dbReference type="Proteomes" id="UP001144347"/>
    </source>
</evidence>
<dbReference type="InterPro" id="IPR028203">
    <property type="entry name" value="PSII_CF48-like_dom"/>
</dbReference>
<evidence type="ECO:0000256" key="3">
    <source>
        <dbReference type="SAM" id="SignalP"/>
    </source>
</evidence>
<dbReference type="EMBL" id="JAPWGM010000003">
    <property type="protein sequence ID" value="MCZ4244271.1"/>
    <property type="molecule type" value="Genomic_DNA"/>
</dbReference>